<dbReference type="InterPro" id="IPR049941">
    <property type="entry name" value="LPLAT_7/PORCN-like"/>
</dbReference>
<evidence type="ECO:0000256" key="9">
    <source>
        <dbReference type="ARBA" id="ARBA00022989"/>
    </source>
</evidence>
<proteinExistence type="inferred from homology"/>
<keyword evidence="5" id="KW-0444">Lipid biosynthesis</keyword>
<dbReference type="GO" id="GO:0016020">
    <property type="term" value="C:membrane"/>
    <property type="evidence" value="ECO:0007669"/>
    <property type="project" value="UniProtKB-SubCell"/>
</dbReference>
<name>A0AAN0ISL2_AMPQE</name>
<accession>A0AAN0ISL2</accession>
<keyword evidence="10" id="KW-0443">Lipid metabolism</keyword>
<dbReference type="AlphaFoldDB" id="A0AAN0ISL2"/>
<dbReference type="GO" id="GO:0047184">
    <property type="term" value="F:1-acylglycerophosphocholine O-acyltransferase activity"/>
    <property type="evidence" value="ECO:0007669"/>
    <property type="project" value="UniProtKB-EC"/>
</dbReference>
<protein>
    <recommendedName>
        <fullName evidence="18">Lysophospholipid acyltransferase 5</fullName>
        <ecNumber evidence="16">2.3.1.23</ecNumber>
        <ecNumber evidence="17">2.3.1.n6</ecNumber>
    </recommendedName>
</protein>
<dbReference type="Proteomes" id="UP000007879">
    <property type="component" value="Unassembled WGS sequence"/>
</dbReference>
<evidence type="ECO:0000256" key="18">
    <source>
        <dbReference type="ARBA" id="ARBA00039721"/>
    </source>
</evidence>
<evidence type="ECO:0000256" key="7">
    <source>
        <dbReference type="ARBA" id="ARBA00022692"/>
    </source>
</evidence>
<dbReference type="RefSeq" id="XP_011408514.2">
    <property type="nucleotide sequence ID" value="XM_011410212.2"/>
</dbReference>
<dbReference type="GO" id="GO:0006656">
    <property type="term" value="P:phosphatidylcholine biosynthetic process"/>
    <property type="evidence" value="ECO:0007669"/>
    <property type="project" value="TreeGrafter"/>
</dbReference>
<evidence type="ECO:0000256" key="17">
    <source>
        <dbReference type="ARBA" id="ARBA00038923"/>
    </source>
</evidence>
<keyword evidence="8" id="KW-0256">Endoplasmic reticulum</keyword>
<dbReference type="PANTHER" id="PTHR13906:SF14">
    <property type="entry name" value="LYSOPHOSPHOLIPID ACYLTRANSFERASE 5"/>
    <property type="match status" value="1"/>
</dbReference>
<reference evidence="21" key="1">
    <citation type="journal article" date="2010" name="Nature">
        <title>The Amphimedon queenslandica genome and the evolution of animal complexity.</title>
        <authorList>
            <person name="Srivastava M."/>
            <person name="Simakov O."/>
            <person name="Chapman J."/>
            <person name="Fahey B."/>
            <person name="Gauthier M.E."/>
            <person name="Mitros T."/>
            <person name="Richards G.S."/>
            <person name="Conaco C."/>
            <person name="Dacre M."/>
            <person name="Hellsten U."/>
            <person name="Larroux C."/>
            <person name="Putnam N.H."/>
            <person name="Stanke M."/>
            <person name="Adamska M."/>
            <person name="Darling A."/>
            <person name="Degnan S.M."/>
            <person name="Oakley T.H."/>
            <person name="Plachetzki D.C."/>
            <person name="Zhai Y."/>
            <person name="Adamski M."/>
            <person name="Calcino A."/>
            <person name="Cummins S.F."/>
            <person name="Goodstein D.M."/>
            <person name="Harris C."/>
            <person name="Jackson D.J."/>
            <person name="Leys S.P."/>
            <person name="Shu S."/>
            <person name="Woodcroft B.J."/>
            <person name="Vervoort M."/>
            <person name="Kosik K.S."/>
            <person name="Manning G."/>
            <person name="Degnan B.M."/>
            <person name="Rokhsar D.S."/>
        </authorList>
    </citation>
    <scope>NUCLEOTIDE SEQUENCE [LARGE SCALE GENOMIC DNA]</scope>
</reference>
<evidence type="ECO:0000256" key="12">
    <source>
        <dbReference type="ARBA" id="ARBA00023209"/>
    </source>
</evidence>
<evidence type="ECO:0000256" key="16">
    <source>
        <dbReference type="ARBA" id="ARBA00026120"/>
    </source>
</evidence>
<reference evidence="20" key="2">
    <citation type="submission" date="2024-06" db="UniProtKB">
        <authorList>
            <consortium name="EnsemblMetazoa"/>
        </authorList>
    </citation>
    <scope>IDENTIFICATION</scope>
</reference>
<comment type="pathway">
    <text evidence="3">Lipid metabolism; phospholipid metabolism.</text>
</comment>
<dbReference type="EnsemblMetazoa" id="XM_011410212.2">
    <property type="protein sequence ID" value="XP_011408514.2"/>
    <property type="gene ID" value="LOC105315529"/>
</dbReference>
<evidence type="ECO:0000256" key="11">
    <source>
        <dbReference type="ARBA" id="ARBA00023136"/>
    </source>
</evidence>
<dbReference type="InterPro" id="IPR004299">
    <property type="entry name" value="MBOAT_fam"/>
</dbReference>
<evidence type="ECO:0000313" key="20">
    <source>
        <dbReference type="EnsemblMetazoa" id="XP_011408514.2"/>
    </source>
</evidence>
<keyword evidence="7 19" id="KW-0812">Transmembrane</keyword>
<keyword evidence="14" id="KW-0012">Acyltransferase</keyword>
<evidence type="ECO:0000256" key="2">
    <source>
        <dbReference type="ARBA" id="ARBA00004240"/>
    </source>
</evidence>
<evidence type="ECO:0000256" key="14">
    <source>
        <dbReference type="ARBA" id="ARBA00023315"/>
    </source>
</evidence>
<evidence type="ECO:0000256" key="19">
    <source>
        <dbReference type="SAM" id="Phobius"/>
    </source>
</evidence>
<evidence type="ECO:0000256" key="8">
    <source>
        <dbReference type="ARBA" id="ARBA00022824"/>
    </source>
</evidence>
<dbReference type="GO" id="GO:0005783">
    <property type="term" value="C:endoplasmic reticulum"/>
    <property type="evidence" value="ECO:0007669"/>
    <property type="project" value="UniProtKB-SubCell"/>
</dbReference>
<keyword evidence="21" id="KW-1185">Reference proteome</keyword>
<sequence length="169" mass="19304">SSLSDEQKERCLAELPSFIEYFGYSYFFANILSGPQISYIRYKHFISSILFDYKTTPSSLLPGLQRLLLGILTAVIYSQFNKYFPLSGILSEEYQARSLLSKLLIMIITGKLALWRYMAVWTFAGATCVIMGISYNKSLSTPEYTDWTAVYNVNFWNNETSITLQVSDA</sequence>
<dbReference type="EC" id="2.3.1.n6" evidence="17"/>
<dbReference type="KEGG" id="aqu:105315529"/>
<evidence type="ECO:0000256" key="5">
    <source>
        <dbReference type="ARBA" id="ARBA00022516"/>
    </source>
</evidence>
<feature type="transmembrane region" description="Helical" evidence="19">
    <location>
        <begin position="114"/>
        <end position="135"/>
    </location>
</feature>
<comment type="pathway">
    <text evidence="15">Phospholipid metabolism.</text>
</comment>
<keyword evidence="12" id="KW-0594">Phospholipid biosynthesis</keyword>
<dbReference type="PANTHER" id="PTHR13906">
    <property type="entry name" value="PORCUPINE"/>
    <property type="match status" value="1"/>
</dbReference>
<dbReference type="GeneID" id="105315529"/>
<keyword evidence="9 19" id="KW-1133">Transmembrane helix</keyword>
<evidence type="ECO:0000256" key="10">
    <source>
        <dbReference type="ARBA" id="ARBA00023098"/>
    </source>
</evidence>
<dbReference type="GO" id="GO:0030258">
    <property type="term" value="P:lipid modification"/>
    <property type="evidence" value="ECO:0007669"/>
    <property type="project" value="TreeGrafter"/>
</dbReference>
<dbReference type="EC" id="2.3.1.23" evidence="16"/>
<keyword evidence="6" id="KW-0808">Transferase</keyword>
<evidence type="ECO:0000256" key="4">
    <source>
        <dbReference type="ARBA" id="ARBA00010323"/>
    </source>
</evidence>
<evidence type="ECO:0000313" key="21">
    <source>
        <dbReference type="Proteomes" id="UP000007879"/>
    </source>
</evidence>
<dbReference type="Pfam" id="PF03062">
    <property type="entry name" value="MBOAT"/>
    <property type="match status" value="1"/>
</dbReference>
<evidence type="ECO:0000256" key="3">
    <source>
        <dbReference type="ARBA" id="ARBA00005074"/>
    </source>
</evidence>
<organism evidence="20 21">
    <name type="scientific">Amphimedon queenslandica</name>
    <name type="common">Sponge</name>
    <dbReference type="NCBI Taxonomy" id="400682"/>
    <lineage>
        <taxon>Eukaryota</taxon>
        <taxon>Metazoa</taxon>
        <taxon>Porifera</taxon>
        <taxon>Demospongiae</taxon>
        <taxon>Heteroscleromorpha</taxon>
        <taxon>Haplosclerida</taxon>
        <taxon>Niphatidae</taxon>
        <taxon>Amphimedon</taxon>
    </lineage>
</organism>
<keyword evidence="11 19" id="KW-0472">Membrane</keyword>
<comment type="subcellular location">
    <subcellularLocation>
        <location evidence="2">Endoplasmic reticulum</location>
    </subcellularLocation>
    <subcellularLocation>
        <location evidence="1">Membrane</location>
        <topology evidence="1">Multi-pass membrane protein</topology>
    </subcellularLocation>
</comment>
<keyword evidence="13" id="KW-1208">Phospholipid metabolism</keyword>
<evidence type="ECO:0000256" key="13">
    <source>
        <dbReference type="ARBA" id="ARBA00023264"/>
    </source>
</evidence>
<dbReference type="GO" id="GO:0071617">
    <property type="term" value="F:lysophospholipid acyltransferase activity"/>
    <property type="evidence" value="ECO:0007669"/>
    <property type="project" value="TreeGrafter"/>
</dbReference>
<comment type="similarity">
    <text evidence="4">Belongs to the membrane-bound acyltransferase family.</text>
</comment>
<evidence type="ECO:0000256" key="1">
    <source>
        <dbReference type="ARBA" id="ARBA00004141"/>
    </source>
</evidence>
<evidence type="ECO:0000256" key="15">
    <source>
        <dbReference type="ARBA" id="ARBA00025707"/>
    </source>
</evidence>
<evidence type="ECO:0000256" key="6">
    <source>
        <dbReference type="ARBA" id="ARBA00022679"/>
    </source>
</evidence>